<dbReference type="HOGENOM" id="CLU_388793_0_0_9"/>
<dbReference type="eggNOG" id="COG0457">
    <property type="taxonomic scope" value="Bacteria"/>
</dbReference>
<dbReference type="Gene3D" id="2.130.10.130">
    <property type="entry name" value="Integrin alpha, N-terminal"/>
    <property type="match status" value="1"/>
</dbReference>
<feature type="repeat" description="TPR" evidence="1">
    <location>
        <begin position="335"/>
        <end position="368"/>
    </location>
</feature>
<feature type="signal peptide" evidence="2">
    <location>
        <begin position="1"/>
        <end position="18"/>
    </location>
</feature>
<dbReference type="SUPFAM" id="SSF69318">
    <property type="entry name" value="Integrin alpha N-terminal domain"/>
    <property type="match status" value="1"/>
</dbReference>
<dbReference type="KEGG" id="slp:Slip_1299"/>
<feature type="chain" id="PRO_5038434357" evidence="2">
    <location>
        <begin position="19"/>
        <end position="710"/>
    </location>
</feature>
<proteinExistence type="predicted"/>
<dbReference type="PROSITE" id="PS50005">
    <property type="entry name" value="TPR"/>
    <property type="match status" value="1"/>
</dbReference>
<evidence type="ECO:0000256" key="1">
    <source>
        <dbReference type="PROSITE-ProRule" id="PRU00339"/>
    </source>
</evidence>
<accession>D7CMY2</accession>
<dbReference type="STRING" id="643648.Slip_1299"/>
<reference evidence="4" key="1">
    <citation type="journal article" date="2010" name="Stand. Genomic Sci.">
        <title>Complete genome sequence of Syntrophothermus lipocalidus type strain (TGB-C1T).</title>
        <authorList>
            <consortium name="US DOE Joint Genome Institute (JGI-PGF)"/>
            <person name="Djao O."/>
            <person name="Zhang X."/>
            <person name="Lucas S."/>
            <person name="Lapidus A."/>
            <person name="Glavina Del Rio T."/>
            <person name="Nolan M."/>
            <person name="Tice H."/>
            <person name="Cheng J."/>
            <person name="Han C."/>
            <person name="Tapia R."/>
            <person name="Goodwin L."/>
            <person name="Pitluck S."/>
            <person name="Liolios K."/>
            <person name="Ivanova N."/>
            <person name="Mavromatis K."/>
            <person name="Mikhailova N."/>
            <person name="Ovchinnikova G."/>
            <person name="Pati A."/>
            <person name="Brambilla E."/>
            <person name="Chen A."/>
            <person name="Palaniappan K."/>
            <person name="Land M."/>
            <person name="Hauser L."/>
            <person name="Chang Y."/>
            <person name="Jeffries C."/>
            <person name="Rohde M."/>
            <person name="Sikorski J."/>
            <person name="Spring S."/>
            <person name="Goker M."/>
            <person name="Detter J."/>
            <person name="Woyke T."/>
            <person name="Bristow J."/>
            <person name="Eisen J."/>
            <person name="Markowitz V."/>
            <person name="Hugenholtz P."/>
            <person name="Kyrpides N."/>
            <person name="Klenk H."/>
        </authorList>
    </citation>
    <scope>NUCLEOTIDE SEQUENCE [LARGE SCALE GENOMIC DNA]</scope>
    <source>
        <strain evidence="4">DSM 12680 / TGB-C1</strain>
    </source>
</reference>
<dbReference type="OrthoDB" id="9762883at2"/>
<dbReference type="SUPFAM" id="SSF48452">
    <property type="entry name" value="TPR-like"/>
    <property type="match status" value="1"/>
</dbReference>
<gene>
    <name evidence="3" type="ordered locus">Slip_1299</name>
</gene>
<name>D7CMY2_SYNLT</name>
<evidence type="ECO:0000313" key="4">
    <source>
        <dbReference type="Proteomes" id="UP000000378"/>
    </source>
</evidence>
<evidence type="ECO:0000313" key="3">
    <source>
        <dbReference type="EMBL" id="ADI02067.1"/>
    </source>
</evidence>
<reference evidence="3 4" key="2">
    <citation type="journal article" date="2010" name="Stand. Genomic Sci.">
        <title>Complete genome sequence of Syntrophothermus lipocalidus type strain (TGB-C1).</title>
        <authorList>
            <person name="Djao O.D."/>
            <person name="Zhang X."/>
            <person name="Lucas S."/>
            <person name="Lapidus A."/>
            <person name="Del Rio T.G."/>
            <person name="Nolan M."/>
            <person name="Tice H."/>
            <person name="Cheng J.F."/>
            <person name="Han C."/>
            <person name="Tapia R."/>
            <person name="Goodwin L."/>
            <person name="Pitluck S."/>
            <person name="Liolios K."/>
            <person name="Ivanova N."/>
            <person name="Mavromatis K."/>
            <person name="Mikhailova N."/>
            <person name="Ovchinnikova G."/>
            <person name="Pati A."/>
            <person name="Brambilla E."/>
            <person name="Chen A."/>
            <person name="Palaniappan K."/>
            <person name="Land M."/>
            <person name="Hauser L."/>
            <person name="Chang Y.J."/>
            <person name="Jeffries C.D."/>
            <person name="Rohde M."/>
            <person name="Sikorski J."/>
            <person name="Spring S."/>
            <person name="Goker M."/>
            <person name="Detter J.C."/>
            <person name="Woyke T."/>
            <person name="Bristow J."/>
            <person name="Eisen J.A."/>
            <person name="Markowitz V."/>
            <person name="Hugenholtz P."/>
            <person name="Kyrpides N.C."/>
            <person name="Klenk H.P."/>
        </authorList>
    </citation>
    <scope>NUCLEOTIDE SEQUENCE [LARGE SCALE GENOMIC DNA]</scope>
    <source>
        <strain evidence="4">DSM 12680 / TGB-C1</strain>
    </source>
</reference>
<evidence type="ECO:0000256" key="2">
    <source>
        <dbReference type="SAM" id="SignalP"/>
    </source>
</evidence>
<sequence length="710" mass="78498">MLRKLTCFLLVMVLIAGCGGPGVPERTNIPETASQLRQAARELIPAGSELLRPGCTEPGVQPPPAVQAVDLDGDGDRELVVAYRVPGEPTQAGVVIATPEKETYRTVWQQELGYELADLRCLDVTGDGVPDVVVGGAIGASAGNSLKVLHFSPNDKGLPTVRVVWENGYHRMDIGDFDRDGRREIALWSKDTGSACAVVVYRAHPDLSGFHPVESAYAAYFPRVVAYYEAEVKRMPESRVLWYYLADAQVKAGQAEKALQSAAKGRQMQGEYPPWGNFNLVEGRALLALGRYGEALKKFAAVTAQEKQILPPPQKDRNSSIGSMLNMPVGEFDLADAYVGLGQAYEALGQYAEAEKAYRRPREFLPPDSVPVGERELRRLAARPAVNAVIKYLAALQPEDRDRGIKDIENWARNHGLAVHAVEPEWDRFSGTPRALIPQVLLLDVGKSSPPDGYDAHLICWWQFDRASKQEHFYWQTFFSADEIEHGLSRDHGLLKARLVVNSVHGAPEMGVFFDTAAWGSGSPIPTYYLYRLEGQQWQVVWRAPAAGNLWRGFHGTAEFTGPGLDSFNISGELWTEDGKGNIFHEANPGPHRRFSDTWQRKGDVYRRTRATVMPSSYNTLVEFIWCLSTDNINRATRLVTSSRLVQKAREAKMTQSPLGQSWGVGFNDDTQLLKGPLTITSGPAAGTTITFKKVGDQWLIDSIDKPGEH</sequence>
<keyword evidence="2" id="KW-0732">Signal</keyword>
<dbReference type="EMBL" id="CP002048">
    <property type="protein sequence ID" value="ADI02067.1"/>
    <property type="molecule type" value="Genomic_DNA"/>
</dbReference>
<dbReference type="SMART" id="SM00028">
    <property type="entry name" value="TPR"/>
    <property type="match status" value="3"/>
</dbReference>
<dbReference type="InterPro" id="IPR019734">
    <property type="entry name" value="TPR_rpt"/>
</dbReference>
<keyword evidence="4" id="KW-1185">Reference proteome</keyword>
<dbReference type="Proteomes" id="UP000000378">
    <property type="component" value="Chromosome"/>
</dbReference>
<protein>
    <submittedName>
        <fullName evidence="3">Tetratricopeptide TPR_2 repeat protein</fullName>
    </submittedName>
</protein>
<dbReference type="PROSITE" id="PS51257">
    <property type="entry name" value="PROKAR_LIPOPROTEIN"/>
    <property type="match status" value="1"/>
</dbReference>
<dbReference type="Gene3D" id="1.25.40.10">
    <property type="entry name" value="Tetratricopeptide repeat domain"/>
    <property type="match status" value="1"/>
</dbReference>
<dbReference type="InterPro" id="IPR028994">
    <property type="entry name" value="Integrin_alpha_N"/>
</dbReference>
<organism evidence="3 4">
    <name type="scientific">Syntrophothermus lipocalidus (strain DSM 12680 / TGB-C1)</name>
    <dbReference type="NCBI Taxonomy" id="643648"/>
    <lineage>
        <taxon>Bacteria</taxon>
        <taxon>Bacillati</taxon>
        <taxon>Bacillota</taxon>
        <taxon>Clostridia</taxon>
        <taxon>Eubacteriales</taxon>
        <taxon>Syntrophomonadaceae</taxon>
        <taxon>Syntrophothermus</taxon>
    </lineage>
</organism>
<keyword evidence="1" id="KW-0802">TPR repeat</keyword>
<dbReference type="InterPro" id="IPR011990">
    <property type="entry name" value="TPR-like_helical_dom_sf"/>
</dbReference>
<dbReference type="RefSeq" id="WP_013175469.1">
    <property type="nucleotide sequence ID" value="NC_014220.1"/>
</dbReference>
<dbReference type="Pfam" id="PF13432">
    <property type="entry name" value="TPR_16"/>
    <property type="match status" value="1"/>
</dbReference>
<dbReference type="AlphaFoldDB" id="D7CMY2"/>